<dbReference type="Proteomes" id="UP000078356">
    <property type="component" value="Unassembled WGS sequence"/>
</dbReference>
<proteinExistence type="predicted"/>
<organism evidence="2 3">
    <name type="scientific">Pseudomonas oryzihabitans</name>
    <dbReference type="NCBI Taxonomy" id="47885"/>
    <lineage>
        <taxon>Bacteria</taxon>
        <taxon>Pseudomonadati</taxon>
        <taxon>Pseudomonadota</taxon>
        <taxon>Gammaproteobacteria</taxon>
        <taxon>Pseudomonadales</taxon>
        <taxon>Pseudomonadaceae</taxon>
        <taxon>Pseudomonas</taxon>
    </lineage>
</organism>
<dbReference type="RefSeq" id="WP_064308559.1">
    <property type="nucleotide sequence ID" value="NZ_LWCR01000030.1"/>
</dbReference>
<evidence type="ECO:0000313" key="2">
    <source>
        <dbReference type="EMBL" id="OAN27115.1"/>
    </source>
</evidence>
<feature type="transmembrane region" description="Helical" evidence="1">
    <location>
        <begin position="20"/>
        <end position="40"/>
    </location>
</feature>
<keyword evidence="1" id="KW-0472">Membrane</keyword>
<dbReference type="EMBL" id="LWCR01000030">
    <property type="protein sequence ID" value="OAN27115.1"/>
    <property type="molecule type" value="Genomic_DNA"/>
</dbReference>
<comment type="caution">
    <text evidence="2">The sequence shown here is derived from an EMBL/GenBank/DDBJ whole genome shotgun (WGS) entry which is preliminary data.</text>
</comment>
<dbReference type="AlphaFoldDB" id="A0A178LDD7"/>
<accession>A0A178LDD7</accession>
<evidence type="ECO:0000313" key="3">
    <source>
        <dbReference type="Proteomes" id="UP000078356"/>
    </source>
</evidence>
<keyword evidence="1" id="KW-1133">Transmembrane helix</keyword>
<protein>
    <submittedName>
        <fullName evidence="2">Uncharacterized protein</fullName>
    </submittedName>
</protein>
<name>A0A178LDD7_9PSED</name>
<gene>
    <name evidence="2" type="ORF">A4V15_22070</name>
</gene>
<sequence>MSDKLFILQSQKKSTSHVLHLILSIFTGGFWLIVWACIAYSNHSHNKRIQGDMNRFYSYKAQGLSEHEAIQQEASDLAHRKKLNERTFIAIGLVVIVLALSNKFFGG</sequence>
<feature type="transmembrane region" description="Helical" evidence="1">
    <location>
        <begin position="87"/>
        <end position="105"/>
    </location>
</feature>
<keyword evidence="1" id="KW-0812">Transmembrane</keyword>
<dbReference type="OrthoDB" id="7032918at2"/>
<evidence type="ECO:0000256" key="1">
    <source>
        <dbReference type="SAM" id="Phobius"/>
    </source>
</evidence>
<reference evidence="2 3" key="1">
    <citation type="submission" date="2016-04" db="EMBL/GenBank/DDBJ databases">
        <title>Draft Genome Sequences of Staphylococcus capitis Strain H36, S. capitis Strain H65, S. cohnii Strain H62, S. hominis Strain H69, Mycobacterium iranicum Strain H39, Plantibacter sp. Strain H53, Pseudomonas oryzihabitans Strain H72, and Microbacterium sp. Strain H83, isolated from residential settings.</title>
        <authorList>
            <person name="Lymperopoulou D."/>
            <person name="Adams R.I."/>
            <person name="Lindow S."/>
            <person name="Coil D.A."/>
            <person name="Jospin G."/>
            <person name="Eisen J.A."/>
        </authorList>
    </citation>
    <scope>NUCLEOTIDE SEQUENCE [LARGE SCALE GENOMIC DNA]</scope>
    <source>
        <strain evidence="2 3">H72</strain>
    </source>
</reference>